<dbReference type="GO" id="GO:0007059">
    <property type="term" value="P:chromosome segregation"/>
    <property type="evidence" value="ECO:0007669"/>
    <property type="project" value="TreeGrafter"/>
</dbReference>
<dbReference type="SUPFAM" id="SSF110849">
    <property type="entry name" value="ParB/Sulfiredoxin"/>
    <property type="match status" value="1"/>
</dbReference>
<dbReference type="EMBL" id="WNDP01000016">
    <property type="protein sequence ID" value="KAF1026926.1"/>
    <property type="molecule type" value="Genomic_DNA"/>
</dbReference>
<evidence type="ECO:0000259" key="1">
    <source>
        <dbReference type="SMART" id="SM00470"/>
    </source>
</evidence>
<protein>
    <recommendedName>
        <fullName evidence="1">ParB-like N-terminal domain-containing protein</fullName>
    </recommendedName>
</protein>
<dbReference type="PANTHER" id="PTHR33375:SF1">
    <property type="entry name" value="CHROMOSOME-PARTITIONING PROTEIN PARB-RELATED"/>
    <property type="match status" value="1"/>
</dbReference>
<name>A0A833U093_ACIBZ</name>
<dbReference type="SMART" id="SM00470">
    <property type="entry name" value="ParB"/>
    <property type="match status" value="1"/>
</dbReference>
<evidence type="ECO:0000313" key="2">
    <source>
        <dbReference type="EMBL" id="KAF1026926.1"/>
    </source>
</evidence>
<organism evidence="2 3">
    <name type="scientific">Acinetobacter bereziniae</name>
    <name type="common">Acinetobacter genomosp. 10</name>
    <dbReference type="NCBI Taxonomy" id="106648"/>
    <lineage>
        <taxon>Bacteria</taxon>
        <taxon>Pseudomonadati</taxon>
        <taxon>Pseudomonadota</taxon>
        <taxon>Gammaproteobacteria</taxon>
        <taxon>Moraxellales</taxon>
        <taxon>Moraxellaceae</taxon>
        <taxon>Acinetobacter</taxon>
    </lineage>
</organism>
<feature type="domain" description="ParB-like N-terminal" evidence="1">
    <location>
        <begin position="13"/>
        <end position="103"/>
    </location>
</feature>
<dbReference type="Gene3D" id="3.90.1530.30">
    <property type="match status" value="1"/>
</dbReference>
<dbReference type="Gene3D" id="1.10.10.2830">
    <property type="match status" value="1"/>
</dbReference>
<sequence length="269" mass="31178">MKQTKISFYFQPLYLRPEQILVTRKLGPHIPYTRKYKQIKASILEIGVIEPLSISEIKGDKNLFSLLDGHLRLEILKELDHAEIPCLLSTDDENYTHNKQINRLATIQEHFMIQRAIERGVSEERLAKALHMDIKYIKSKMNLLNGICPEVVELLKNREISHQVFPFLRKMKPLRQIECTELMLSVNNITMTYAKALLAATDINMLVSPPKIKKIALQLMPSKKLKMTSLVYTYNIKQSNKATRKIRLTLLLLLAILTKSYPMKILKII</sequence>
<dbReference type="InterPro" id="IPR011111">
    <property type="entry name" value="Plasmid_RepB"/>
</dbReference>
<dbReference type="AlphaFoldDB" id="A0A833U093"/>
<dbReference type="InterPro" id="IPR003115">
    <property type="entry name" value="ParB_N"/>
</dbReference>
<dbReference type="GO" id="GO:0005694">
    <property type="term" value="C:chromosome"/>
    <property type="evidence" value="ECO:0007669"/>
    <property type="project" value="TreeGrafter"/>
</dbReference>
<gene>
    <name evidence="2" type="ORF">GAK29_01010</name>
</gene>
<evidence type="ECO:0000313" key="3">
    <source>
        <dbReference type="Proteomes" id="UP000490535"/>
    </source>
</evidence>
<accession>A0A833U093</accession>
<dbReference type="InterPro" id="IPR050336">
    <property type="entry name" value="Chromosome_partition/occlusion"/>
</dbReference>
<comment type="caution">
    <text evidence="2">The sequence shown here is derived from an EMBL/GenBank/DDBJ whole genome shotgun (WGS) entry which is preliminary data.</text>
</comment>
<dbReference type="PANTHER" id="PTHR33375">
    <property type="entry name" value="CHROMOSOME-PARTITIONING PROTEIN PARB-RELATED"/>
    <property type="match status" value="1"/>
</dbReference>
<dbReference type="InterPro" id="IPR036086">
    <property type="entry name" value="ParB/Sulfiredoxin_sf"/>
</dbReference>
<dbReference type="Proteomes" id="UP000490535">
    <property type="component" value="Unassembled WGS sequence"/>
</dbReference>
<reference evidence="3" key="1">
    <citation type="journal article" date="2020" name="MBio">
        <title>Horizontal gene transfer to a defensive symbiont with a reduced genome amongst a multipartite beetle microbiome.</title>
        <authorList>
            <person name="Waterworth S.C."/>
            <person name="Florez L.V."/>
            <person name="Rees E.R."/>
            <person name="Hertweck C."/>
            <person name="Kaltenpoth M."/>
            <person name="Kwan J.C."/>
        </authorList>
    </citation>
    <scope>NUCLEOTIDE SEQUENCE [LARGE SCALE GENOMIC DNA]</scope>
</reference>
<dbReference type="Pfam" id="PF07506">
    <property type="entry name" value="RepB"/>
    <property type="match status" value="1"/>
</dbReference>
<proteinExistence type="predicted"/>